<dbReference type="Gene3D" id="3.40.50.150">
    <property type="entry name" value="Vaccinia Virus protein VP39"/>
    <property type="match status" value="1"/>
</dbReference>
<dbReference type="GO" id="GO:0009307">
    <property type="term" value="P:DNA restriction-modification system"/>
    <property type="evidence" value="ECO:0007669"/>
    <property type="project" value="UniProtKB-KW"/>
</dbReference>
<dbReference type="SUPFAM" id="SSF53335">
    <property type="entry name" value="S-adenosyl-L-methionine-dependent methyltransferases"/>
    <property type="match status" value="1"/>
</dbReference>
<dbReference type="Pfam" id="PF00145">
    <property type="entry name" value="DNA_methylase"/>
    <property type="match status" value="1"/>
</dbReference>
<sequence length="361" mass="39441">MQPRIFYNEFDAETSDWLRRLVRDGVVPPGDVDSRSIVEIDPEELKGYDQCHFFAGIGTWALALHNAGWPPDRQVWTGSCPCQPFSGAGKGKGFDDDRHLWPVWNALISERRPGVVFGEQVASKDGLEWLDLVQADLEAKDYAVGAFDLCAAGVGAPHIRQRLWLVADLFGSALADTCQQGVERGTVPGRTGREGQEPHAQGCGKTGVVDDASVRHAQDRGLYPRQGKPESPPTDSQRSGEGGYVGIRDAFGEGLEGYSGHVIDRSGWSETDRPTPTPSRDYGLSGREMSVHNLPGPVNGFWADAQWVYCDDDKLRPLKPGITPLADGPAEHVLRVGGYGNGIVEPLAREFISTYMELDRA</sequence>
<proteinExistence type="predicted"/>
<evidence type="ECO:0000256" key="1">
    <source>
        <dbReference type="ARBA" id="ARBA00022603"/>
    </source>
</evidence>
<dbReference type="Proteomes" id="UP000297890">
    <property type="component" value="Unassembled WGS sequence"/>
</dbReference>
<dbReference type="EMBL" id="SRIO01000018">
    <property type="protein sequence ID" value="TFZ81632.1"/>
    <property type="molecule type" value="Genomic_DNA"/>
</dbReference>
<dbReference type="GO" id="GO:0032259">
    <property type="term" value="P:methylation"/>
    <property type="evidence" value="ECO:0007669"/>
    <property type="project" value="UniProtKB-KW"/>
</dbReference>
<keyword evidence="7" id="KW-1185">Reference proteome</keyword>
<evidence type="ECO:0000256" key="3">
    <source>
        <dbReference type="ARBA" id="ARBA00022747"/>
    </source>
</evidence>
<evidence type="ECO:0000256" key="5">
    <source>
        <dbReference type="SAM" id="MobiDB-lite"/>
    </source>
</evidence>
<dbReference type="AlphaFoldDB" id="A0A4Z0F635"/>
<keyword evidence="1 6" id="KW-0489">Methyltransferase</keyword>
<dbReference type="InterPro" id="IPR001525">
    <property type="entry name" value="C5_MeTfrase"/>
</dbReference>
<evidence type="ECO:0000313" key="6">
    <source>
        <dbReference type="EMBL" id="TFZ81632.1"/>
    </source>
</evidence>
<dbReference type="OrthoDB" id="9813719at2"/>
<accession>A0A4Z0F635</accession>
<organism evidence="6 7">
    <name type="scientific">Candidatus Macondimonas diazotrophica</name>
    <dbReference type="NCBI Taxonomy" id="2305248"/>
    <lineage>
        <taxon>Bacteria</taxon>
        <taxon>Pseudomonadati</taxon>
        <taxon>Pseudomonadota</taxon>
        <taxon>Gammaproteobacteria</taxon>
        <taxon>Chromatiales</taxon>
        <taxon>Ectothiorhodospiraceae</taxon>
        <taxon>Candidatus Macondimonas</taxon>
    </lineage>
</organism>
<evidence type="ECO:0000256" key="4">
    <source>
        <dbReference type="ARBA" id="ARBA00047422"/>
    </source>
</evidence>
<name>A0A4Z0F635_9GAMM</name>
<evidence type="ECO:0000256" key="2">
    <source>
        <dbReference type="ARBA" id="ARBA00022679"/>
    </source>
</evidence>
<reference evidence="6 7" key="1">
    <citation type="journal article" date="2019" name="ISME J.">
        <title>Candidatus Macondimonas diazotrophica, a novel gammaproteobacterial genus dominating crude-oil-contaminated coastal sediments.</title>
        <authorList>
            <person name="Karthikeyan S."/>
            <person name="Konstantinidis K."/>
        </authorList>
    </citation>
    <scope>NUCLEOTIDE SEQUENCE [LARGE SCALE GENOMIC DNA]</scope>
    <source>
        <strain evidence="6 7">KTK01</strain>
    </source>
</reference>
<keyword evidence="3" id="KW-0680">Restriction system</keyword>
<evidence type="ECO:0000313" key="7">
    <source>
        <dbReference type="Proteomes" id="UP000297890"/>
    </source>
</evidence>
<keyword evidence="2 6" id="KW-0808">Transferase</keyword>
<comment type="catalytic activity">
    <reaction evidence="4">
        <text>a 2'-deoxycytidine in DNA + S-adenosyl-L-methionine = a 5-methyl-2'-deoxycytidine in DNA + S-adenosyl-L-homocysteine + H(+)</text>
        <dbReference type="Rhea" id="RHEA:13681"/>
        <dbReference type="Rhea" id="RHEA-COMP:11369"/>
        <dbReference type="Rhea" id="RHEA-COMP:11370"/>
        <dbReference type="ChEBI" id="CHEBI:15378"/>
        <dbReference type="ChEBI" id="CHEBI:57856"/>
        <dbReference type="ChEBI" id="CHEBI:59789"/>
        <dbReference type="ChEBI" id="CHEBI:85452"/>
        <dbReference type="ChEBI" id="CHEBI:85454"/>
        <dbReference type="EC" id="2.1.1.37"/>
    </reaction>
</comment>
<dbReference type="GO" id="GO:0003886">
    <property type="term" value="F:DNA (cytosine-5-)-methyltransferase activity"/>
    <property type="evidence" value="ECO:0007669"/>
    <property type="project" value="UniProtKB-EC"/>
</dbReference>
<dbReference type="InterPro" id="IPR029063">
    <property type="entry name" value="SAM-dependent_MTases_sf"/>
</dbReference>
<comment type="caution">
    <text evidence="6">The sequence shown here is derived from an EMBL/GenBank/DDBJ whole genome shotgun (WGS) entry which is preliminary data.</text>
</comment>
<protein>
    <submittedName>
        <fullName evidence="6">DNA cytosine methyltransferase</fullName>
    </submittedName>
</protein>
<dbReference type="RefSeq" id="WP_135282597.1">
    <property type="nucleotide sequence ID" value="NZ_SRIO01000018.1"/>
</dbReference>
<gene>
    <name evidence="6" type="ORF">E4680_11660</name>
</gene>
<feature type="region of interest" description="Disordered" evidence="5">
    <location>
        <begin position="184"/>
        <end position="246"/>
    </location>
</feature>